<dbReference type="Gene3D" id="3.40.50.1820">
    <property type="entry name" value="alpha/beta hydrolase"/>
    <property type="match status" value="1"/>
</dbReference>
<accession>A0ABR1R785</accession>
<dbReference type="Pfam" id="PF01738">
    <property type="entry name" value="DLH"/>
    <property type="match status" value="1"/>
</dbReference>
<dbReference type="Proteomes" id="UP001396898">
    <property type="component" value="Unassembled WGS sequence"/>
</dbReference>
<feature type="domain" description="Dienelactone hydrolase" evidence="1">
    <location>
        <begin position="30"/>
        <end position="258"/>
    </location>
</feature>
<evidence type="ECO:0000313" key="2">
    <source>
        <dbReference type="EMBL" id="KAK8001597.1"/>
    </source>
</evidence>
<organism evidence="2 3">
    <name type="scientific">Apiospora marii</name>
    <dbReference type="NCBI Taxonomy" id="335849"/>
    <lineage>
        <taxon>Eukaryota</taxon>
        <taxon>Fungi</taxon>
        <taxon>Dikarya</taxon>
        <taxon>Ascomycota</taxon>
        <taxon>Pezizomycotina</taxon>
        <taxon>Sordariomycetes</taxon>
        <taxon>Xylariomycetidae</taxon>
        <taxon>Amphisphaeriales</taxon>
        <taxon>Apiosporaceae</taxon>
        <taxon>Apiospora</taxon>
    </lineage>
</organism>
<proteinExistence type="predicted"/>
<comment type="caution">
    <text evidence="2">The sequence shown here is derived from an EMBL/GenBank/DDBJ whole genome shotgun (WGS) entry which is preliminary data.</text>
</comment>
<reference evidence="2 3" key="1">
    <citation type="submission" date="2023-01" db="EMBL/GenBank/DDBJ databases">
        <title>Analysis of 21 Apiospora genomes using comparative genomics revels a genus with tremendous synthesis potential of carbohydrate active enzymes and secondary metabolites.</title>
        <authorList>
            <person name="Sorensen T."/>
        </authorList>
    </citation>
    <scope>NUCLEOTIDE SEQUENCE [LARGE SCALE GENOMIC DNA]</scope>
    <source>
        <strain evidence="2 3">CBS 20057</strain>
    </source>
</reference>
<evidence type="ECO:0000259" key="1">
    <source>
        <dbReference type="Pfam" id="PF01738"/>
    </source>
</evidence>
<protein>
    <recommendedName>
        <fullName evidence="1">Dienelactone hydrolase domain-containing protein</fullName>
    </recommendedName>
</protein>
<dbReference type="PANTHER" id="PTHR47668">
    <property type="entry name" value="DIENELACTONE HYDROLASE FAMILY PROTEIN (AFU_ORTHOLOGUE AFUA_6G01940)"/>
    <property type="match status" value="1"/>
</dbReference>
<dbReference type="EMBL" id="JAQQWI010000018">
    <property type="protein sequence ID" value="KAK8001597.1"/>
    <property type="molecule type" value="Genomic_DNA"/>
</dbReference>
<dbReference type="SUPFAM" id="SSF53474">
    <property type="entry name" value="alpha/beta-Hydrolases"/>
    <property type="match status" value="1"/>
</dbReference>
<keyword evidence="3" id="KW-1185">Reference proteome</keyword>
<sequence length="258" mass="28059">MASEACCRIPPVSADYKPRGTWDTVADYKTYIARSPTASAAPKRGLIFLYDAFGFAPQTLQGADRLAALLGDDAVVILPDLLEGAHPEFAWLPADTPEKQALVKGWFDAHGDYRRSKPKLLRAREAAGRQFPSVGRWGVFGLCWGGKPAVLASGEGNEGEGRRISVSGTAHPGALDAADAEALTVPHIVLASKDEPADVVAQYKEIIDGRSDKTGVVETYSTMAHGWMGVRAKLDVEEDRKEYEKGYQQVAEFFDKYL</sequence>
<name>A0ABR1R785_9PEZI</name>
<dbReference type="InterPro" id="IPR002925">
    <property type="entry name" value="Dienelactn_hydro"/>
</dbReference>
<dbReference type="InterPro" id="IPR029058">
    <property type="entry name" value="AB_hydrolase_fold"/>
</dbReference>
<gene>
    <name evidence="2" type="ORF">PG991_013819</name>
</gene>
<dbReference type="PANTHER" id="PTHR47668:SF1">
    <property type="entry name" value="DIENELACTONE HYDROLASE DOMAIN-CONTAINING PROTEIN-RELATED"/>
    <property type="match status" value="1"/>
</dbReference>
<evidence type="ECO:0000313" key="3">
    <source>
        <dbReference type="Proteomes" id="UP001396898"/>
    </source>
</evidence>